<protein>
    <submittedName>
        <fullName evidence="2">ATP-binding protein</fullName>
    </submittedName>
</protein>
<dbReference type="EMBL" id="RAQO01000003">
    <property type="protein sequence ID" value="RKF20884.1"/>
    <property type="molecule type" value="Genomic_DNA"/>
</dbReference>
<name>A0A420EJP3_9ALTE</name>
<feature type="coiled-coil region" evidence="1">
    <location>
        <begin position="635"/>
        <end position="662"/>
    </location>
</feature>
<evidence type="ECO:0000313" key="2">
    <source>
        <dbReference type="EMBL" id="RKF20884.1"/>
    </source>
</evidence>
<reference evidence="2 3" key="1">
    <citation type="submission" date="2018-09" db="EMBL/GenBank/DDBJ databases">
        <authorList>
            <person name="Wang Z."/>
        </authorList>
    </citation>
    <scope>NUCLEOTIDE SEQUENCE [LARGE SCALE GENOMIC DNA]</scope>
    <source>
        <strain evidence="2 3">ALS 81</strain>
    </source>
</reference>
<dbReference type="RefSeq" id="WP_120353412.1">
    <property type="nucleotide sequence ID" value="NZ_RAQO01000003.1"/>
</dbReference>
<dbReference type="GO" id="GO:0005524">
    <property type="term" value="F:ATP binding"/>
    <property type="evidence" value="ECO:0007669"/>
    <property type="project" value="UniProtKB-KW"/>
</dbReference>
<feature type="coiled-coil region" evidence="1">
    <location>
        <begin position="424"/>
        <end position="567"/>
    </location>
</feature>
<dbReference type="Pfam" id="PF12128">
    <property type="entry name" value="DUF3584"/>
    <property type="match status" value="1"/>
</dbReference>
<comment type="caution">
    <text evidence="2">The sequence shown here is derived from an EMBL/GenBank/DDBJ whole genome shotgun (WGS) entry which is preliminary data.</text>
</comment>
<dbReference type="OrthoDB" id="9810371at2"/>
<evidence type="ECO:0000256" key="1">
    <source>
        <dbReference type="SAM" id="Coils"/>
    </source>
</evidence>
<feature type="coiled-coil region" evidence="1">
    <location>
        <begin position="342"/>
        <end position="376"/>
    </location>
</feature>
<sequence>MRQEFETQVTTLQLPLDSVKLGGKNQEQGLLVAGLLRIILINTHLKGVVELKLDQHSNICGTNASGKTTLQRLIPVFYGEYPSRVVPSTRDSFENWYLPQEASYISYEYQRYNGDICQVILSSSREEQGLKYRLVNKAFELEDFIKERQQQEVLFHTPKELQSEFRKLGLSSSRYLNTREYRAIIQNDRSLQNSGSNQSQLRALARQYTLSDPRHSLRHMEKLAKAVHSKEGKMETIKSMIAAILEEDGVELRTTWVDANKAQAWLEDSRLIQQFEAIRPQFQKLEQAHQQLQQHETRLLGLKQHLAKDEESLDAARDHLELSLNTNRAERKSLDSKWTSQRDELNQALSKAKADSQNYDQRLNAIEDEYDKWQQSDIEKAKTNLDKLPSRREELQSVSAQHQLLTEQHSDIEAAYNARKNDINEALLSTLSRLNQNKDQIATQLSQERRSELEQMHQLEGQYHTQIEKLKQALLEQQHKLQLEQASLETQMAQMGFTDQETIAIRSIQNRLDEVRKQQDQHRAQADSISAELQAAKSERLIADKQLKQCSQVQSQAEQQLQQIQHQLNPESDTVLAFLRDELPGWEQHLARVINPELLSRKDLKPELAPQLDDSAFGLVLDYKSIDLPSFAVHEATLQQRLSEAQTALELAKNKRNLAEKSLAQAHSLVRQHEQSFAETRATSQRIDEELTRIAAERQILNEQAEQALHQRRAKERDSLESLKISQQQIQQNYEQNLAELEQQHQENKLERMAWWQDKIGVLEDQKQQNDEQIQNLQRSAKADLKQAEAWYRSELKDQGLDDGNIIKLAQRRKQLIELIQATEQRRDEVLEYNDWFKRVWQQQKLEVAEELSIAKSALSQAKNQLQSQTQIVTKQRNELGQQASELELSQQNNNLELSRCQQLLKRLSGEEFAKLIAELDETERSVAERLRETEQLLTQRERLLKQIEDEVKNYDQLIAQRAGSQFGETWELSRAKASYTTELGTTMVRYRDLVPELAYILNDLVPQNIAALVDYGHTLGMNINDFYHNLLDIDKRIVSQSRRITQEIGEDLSLDGVSGSAVQIRSKISELEFWDELKAFVAAYEQWREQGFNQLPEEDYAILMKRALEIIGRSALKDGISKLLQIELRLREGNSDLVIRTDRQLNESSSHGMAYLILCKFLLAFTRLLRGNADVYIHWPIDELGTLHQSNVKKIFDACDTNKIRILGAFPNPESEVLQLFTHRYIIDREKRQLQTVQPKVNSIEAKLKAKQQSQEQAI</sequence>
<gene>
    <name evidence="2" type="ORF">DBZ36_02785</name>
</gene>
<keyword evidence="2" id="KW-0067">ATP-binding</keyword>
<accession>A0A420EJP3</accession>
<keyword evidence="3" id="KW-1185">Reference proteome</keyword>
<evidence type="ECO:0000313" key="3">
    <source>
        <dbReference type="Proteomes" id="UP000286482"/>
    </source>
</evidence>
<dbReference type="Proteomes" id="UP000286482">
    <property type="component" value="Unassembled WGS sequence"/>
</dbReference>
<dbReference type="InterPro" id="IPR021979">
    <property type="entry name" value="DUF3584"/>
</dbReference>
<feature type="coiled-coil region" evidence="1">
    <location>
        <begin position="931"/>
        <end position="961"/>
    </location>
</feature>
<keyword evidence="2" id="KW-0547">Nucleotide-binding</keyword>
<feature type="coiled-coil region" evidence="1">
    <location>
        <begin position="691"/>
        <end position="879"/>
    </location>
</feature>
<dbReference type="AlphaFoldDB" id="A0A420EJP3"/>
<proteinExistence type="predicted"/>
<organism evidence="2 3">
    <name type="scientific">Alginatibacterium sediminis</name>
    <dbReference type="NCBI Taxonomy" id="2164068"/>
    <lineage>
        <taxon>Bacteria</taxon>
        <taxon>Pseudomonadati</taxon>
        <taxon>Pseudomonadota</taxon>
        <taxon>Gammaproteobacteria</taxon>
        <taxon>Alteromonadales</taxon>
        <taxon>Alteromonadaceae</taxon>
        <taxon>Alginatibacterium</taxon>
    </lineage>
</organism>
<keyword evidence="1" id="KW-0175">Coiled coil</keyword>